<evidence type="ECO:0000313" key="3">
    <source>
        <dbReference type="Proteomes" id="UP000075243"/>
    </source>
</evidence>
<feature type="domain" description="Reverse transcriptase Ty1/copia-type" evidence="1">
    <location>
        <begin position="13"/>
        <end position="117"/>
    </location>
</feature>
<proteinExistence type="predicted"/>
<reference evidence="2 3" key="1">
    <citation type="journal article" date="2012" name="Nat. Biotechnol.">
        <title>Draft genome sequence of pigeonpea (Cajanus cajan), an orphan legume crop of resource-poor farmers.</title>
        <authorList>
            <person name="Varshney R.K."/>
            <person name="Chen W."/>
            <person name="Li Y."/>
            <person name="Bharti A.K."/>
            <person name="Saxena R.K."/>
            <person name="Schlueter J.A."/>
            <person name="Donoghue M.T."/>
            <person name="Azam S."/>
            <person name="Fan G."/>
            <person name="Whaley A.M."/>
            <person name="Farmer A.D."/>
            <person name="Sheridan J."/>
            <person name="Iwata A."/>
            <person name="Tuteja R."/>
            <person name="Penmetsa R.V."/>
            <person name="Wu W."/>
            <person name="Upadhyaya H.D."/>
            <person name="Yang S.P."/>
            <person name="Shah T."/>
            <person name="Saxena K.B."/>
            <person name="Michael T."/>
            <person name="McCombie W.R."/>
            <person name="Yang B."/>
            <person name="Zhang G."/>
            <person name="Yang H."/>
            <person name="Wang J."/>
            <person name="Spillane C."/>
            <person name="Cook D.R."/>
            <person name="May G.D."/>
            <person name="Xu X."/>
            <person name="Jackson S.A."/>
        </authorList>
    </citation>
    <scope>NUCLEOTIDE SEQUENCE [LARGE SCALE GENOMIC DNA]</scope>
    <source>
        <strain evidence="3">cv. Asha</strain>
    </source>
</reference>
<evidence type="ECO:0000313" key="2">
    <source>
        <dbReference type="EMBL" id="KYP69242.1"/>
    </source>
</evidence>
<evidence type="ECO:0000259" key="1">
    <source>
        <dbReference type="Pfam" id="PF07727"/>
    </source>
</evidence>
<dbReference type="Pfam" id="PF07727">
    <property type="entry name" value="RVT_2"/>
    <property type="match status" value="1"/>
</dbReference>
<dbReference type="OMA" id="FASHMET"/>
<organism evidence="2 3">
    <name type="scientific">Cajanus cajan</name>
    <name type="common">Pigeon pea</name>
    <name type="synonym">Cajanus indicus</name>
    <dbReference type="NCBI Taxonomy" id="3821"/>
    <lineage>
        <taxon>Eukaryota</taxon>
        <taxon>Viridiplantae</taxon>
        <taxon>Streptophyta</taxon>
        <taxon>Embryophyta</taxon>
        <taxon>Tracheophyta</taxon>
        <taxon>Spermatophyta</taxon>
        <taxon>Magnoliopsida</taxon>
        <taxon>eudicotyledons</taxon>
        <taxon>Gunneridae</taxon>
        <taxon>Pentapetalae</taxon>
        <taxon>rosids</taxon>
        <taxon>fabids</taxon>
        <taxon>Fabales</taxon>
        <taxon>Fabaceae</taxon>
        <taxon>Papilionoideae</taxon>
        <taxon>50 kb inversion clade</taxon>
        <taxon>NPAAA clade</taxon>
        <taxon>indigoferoid/millettioid clade</taxon>
        <taxon>Phaseoleae</taxon>
        <taxon>Cajanus</taxon>
    </lineage>
</organism>
<dbReference type="Proteomes" id="UP000075243">
    <property type="component" value="Chromosome 3"/>
</dbReference>
<dbReference type="InterPro" id="IPR013103">
    <property type="entry name" value="RVT_2"/>
</dbReference>
<keyword evidence="3" id="KW-1185">Reference proteome</keyword>
<sequence>MIMQEELNQFTRNKVWDLVPLLSDHPKIGTKWVFRDKLDESGIIIRNKARLVAKGYNQEEGIDYDETFSPVARIEAIRLLLVYSSIMNFKLYQMDVKSSFLKGFIQEKVYVEQPPGFVD</sequence>
<protein>
    <submittedName>
        <fullName evidence="2">Retrovirus-related Pol polyprotein from transposon TNT 1-94</fullName>
    </submittedName>
</protein>
<dbReference type="AlphaFoldDB" id="A0A151TQA5"/>
<dbReference type="Gramene" id="C.cajan_08185.t">
    <property type="protein sequence ID" value="C.cajan_08185.t.cds1"/>
    <property type="gene ID" value="C.cajan_08185"/>
</dbReference>
<dbReference type="EMBL" id="CM003605">
    <property type="protein sequence ID" value="KYP69242.1"/>
    <property type="molecule type" value="Genomic_DNA"/>
</dbReference>
<name>A0A151TQA5_CAJCA</name>
<accession>A0A151TQA5</accession>
<gene>
    <name evidence="2" type="ORF">KK1_008430</name>
</gene>